<gene>
    <name evidence="2" type="primary">gb00095</name>
    <name evidence="2" type="ORF">PR202_gb00095</name>
</gene>
<dbReference type="SUPFAM" id="SSF56672">
    <property type="entry name" value="DNA/RNA polymerases"/>
    <property type="match status" value="1"/>
</dbReference>
<dbReference type="SMART" id="SM00482">
    <property type="entry name" value="POLAc"/>
    <property type="match status" value="1"/>
</dbReference>
<dbReference type="PANTHER" id="PTHR10133:SF62">
    <property type="entry name" value="DNA POLYMERASE THETA"/>
    <property type="match status" value="1"/>
</dbReference>
<dbReference type="PANTHER" id="PTHR10133">
    <property type="entry name" value="DNA POLYMERASE I"/>
    <property type="match status" value="1"/>
</dbReference>
<dbReference type="AlphaFoldDB" id="A0AAV5DTC0"/>
<evidence type="ECO:0000259" key="1">
    <source>
        <dbReference type="SMART" id="SM00482"/>
    </source>
</evidence>
<protein>
    <recommendedName>
        <fullName evidence="1">DNA-directed DNA polymerase family A palm domain-containing protein</fullName>
    </recommendedName>
</protein>
<feature type="domain" description="DNA-directed DNA polymerase family A palm" evidence="1">
    <location>
        <begin position="1"/>
        <end position="153"/>
    </location>
</feature>
<dbReference type="GO" id="GO:0006302">
    <property type="term" value="P:double-strand break repair"/>
    <property type="evidence" value="ECO:0007669"/>
    <property type="project" value="TreeGrafter"/>
</dbReference>
<proteinExistence type="predicted"/>
<dbReference type="Gene3D" id="3.30.70.370">
    <property type="match status" value="1"/>
</dbReference>
<dbReference type="GO" id="GO:0006261">
    <property type="term" value="P:DNA-templated DNA replication"/>
    <property type="evidence" value="ECO:0007669"/>
    <property type="project" value="InterPro"/>
</dbReference>
<dbReference type="InterPro" id="IPR043502">
    <property type="entry name" value="DNA/RNA_pol_sf"/>
</dbReference>
<dbReference type="EMBL" id="BQKI01000071">
    <property type="protein sequence ID" value="GJN13401.1"/>
    <property type="molecule type" value="Genomic_DNA"/>
</dbReference>
<reference evidence="2" key="2">
    <citation type="submission" date="2021-12" db="EMBL/GenBank/DDBJ databases">
        <title>Resequencing data analysis of finger millet.</title>
        <authorList>
            <person name="Hatakeyama M."/>
            <person name="Aluri S."/>
            <person name="Balachadran M.T."/>
            <person name="Sivarajan S.R."/>
            <person name="Poveda L."/>
            <person name="Shimizu-Inatsugi R."/>
            <person name="Schlapbach R."/>
            <person name="Sreeman S.M."/>
            <person name="Shimizu K.K."/>
        </authorList>
    </citation>
    <scope>NUCLEOTIDE SEQUENCE</scope>
</reference>
<dbReference type="GO" id="GO:0003677">
    <property type="term" value="F:DNA binding"/>
    <property type="evidence" value="ECO:0007669"/>
    <property type="project" value="InterPro"/>
</dbReference>
<evidence type="ECO:0000313" key="3">
    <source>
        <dbReference type="Proteomes" id="UP001054889"/>
    </source>
</evidence>
<evidence type="ECO:0000313" key="2">
    <source>
        <dbReference type="EMBL" id="GJN13401.1"/>
    </source>
</evidence>
<dbReference type="Proteomes" id="UP001054889">
    <property type="component" value="Unassembled WGS sequence"/>
</dbReference>
<dbReference type="PRINTS" id="PR00868">
    <property type="entry name" value="DNAPOLI"/>
</dbReference>
<reference evidence="2" key="1">
    <citation type="journal article" date="2018" name="DNA Res.">
        <title>Multiple hybrid de novo genome assembly of finger millet, an orphan allotetraploid crop.</title>
        <authorList>
            <person name="Hatakeyama M."/>
            <person name="Aluri S."/>
            <person name="Balachadran M.T."/>
            <person name="Sivarajan S.R."/>
            <person name="Patrignani A."/>
            <person name="Gruter S."/>
            <person name="Poveda L."/>
            <person name="Shimizu-Inatsugi R."/>
            <person name="Baeten J."/>
            <person name="Francoijs K.J."/>
            <person name="Nataraja K.N."/>
            <person name="Reddy Y.A.N."/>
            <person name="Phadnis S."/>
            <person name="Ravikumar R.L."/>
            <person name="Schlapbach R."/>
            <person name="Sreeman S.M."/>
            <person name="Shimizu K.K."/>
        </authorList>
    </citation>
    <scope>NUCLEOTIDE SEQUENCE</scope>
</reference>
<organism evidence="2 3">
    <name type="scientific">Eleusine coracana subsp. coracana</name>
    <dbReference type="NCBI Taxonomy" id="191504"/>
    <lineage>
        <taxon>Eukaryota</taxon>
        <taxon>Viridiplantae</taxon>
        <taxon>Streptophyta</taxon>
        <taxon>Embryophyta</taxon>
        <taxon>Tracheophyta</taxon>
        <taxon>Spermatophyta</taxon>
        <taxon>Magnoliopsida</taxon>
        <taxon>Liliopsida</taxon>
        <taxon>Poales</taxon>
        <taxon>Poaceae</taxon>
        <taxon>PACMAD clade</taxon>
        <taxon>Chloridoideae</taxon>
        <taxon>Cynodonteae</taxon>
        <taxon>Eleusininae</taxon>
        <taxon>Eleusine</taxon>
    </lineage>
</organism>
<dbReference type="Pfam" id="PF00476">
    <property type="entry name" value="DNA_pol_A"/>
    <property type="match status" value="1"/>
</dbReference>
<name>A0AAV5DTC0_ELECO</name>
<dbReference type="Gene3D" id="1.10.150.20">
    <property type="entry name" value="5' to 3' exonuclease, C-terminal subdomain"/>
    <property type="match status" value="1"/>
</dbReference>
<dbReference type="InterPro" id="IPR002298">
    <property type="entry name" value="DNA_polymerase_A"/>
</dbReference>
<dbReference type="InterPro" id="IPR001098">
    <property type="entry name" value="DNA-dir_DNA_pol_A_palm_dom"/>
</dbReference>
<sequence length="178" mass="20187">MADALHDLGCPVSDRILVLHVLRGLNAHYDLLRTWIPRQRPFPSFLQYLLVLAYEKAYVETLMGRRRFLAKIMAGNNKEKAKAQRQAVNSICQGSAADIIKVAMIKVHSVITNRSMEVDSTDEVIRNLSEITGHCHLILQVHDELVLEVDPCFTSSRNEATRDQWSSGIARDSLCRFL</sequence>
<dbReference type="GO" id="GO:0003887">
    <property type="term" value="F:DNA-directed DNA polymerase activity"/>
    <property type="evidence" value="ECO:0007669"/>
    <property type="project" value="InterPro"/>
</dbReference>
<keyword evidence="3" id="KW-1185">Reference proteome</keyword>
<accession>A0AAV5DTC0</accession>
<comment type="caution">
    <text evidence="2">The sequence shown here is derived from an EMBL/GenBank/DDBJ whole genome shotgun (WGS) entry which is preliminary data.</text>
</comment>